<proteinExistence type="predicted"/>
<dbReference type="EMBL" id="JBHULE010000008">
    <property type="protein sequence ID" value="MFD2562135.1"/>
    <property type="molecule type" value="Genomic_DNA"/>
</dbReference>
<keyword evidence="1" id="KW-0812">Transmembrane</keyword>
<sequence>MSDIYRKCPNCGTLNLNRDYCKECGTLVNSTLKRNQERKQRLEQKQKAIKEQKPNKITLFFEQAKEHQNIFIRYTAKFFYSIWIVVLAIGSFLAFVIGYIAA</sequence>
<evidence type="ECO:0000256" key="1">
    <source>
        <dbReference type="SAM" id="Phobius"/>
    </source>
</evidence>
<dbReference type="RefSeq" id="WP_378290463.1">
    <property type="nucleotide sequence ID" value="NZ_JBHULE010000008.1"/>
</dbReference>
<feature type="transmembrane region" description="Helical" evidence="1">
    <location>
        <begin position="78"/>
        <end position="101"/>
    </location>
</feature>
<reference evidence="3" key="1">
    <citation type="journal article" date="2019" name="Int. J. Syst. Evol. Microbiol.">
        <title>The Global Catalogue of Microorganisms (GCM) 10K type strain sequencing project: providing services to taxonomists for standard genome sequencing and annotation.</title>
        <authorList>
            <consortium name="The Broad Institute Genomics Platform"/>
            <consortium name="The Broad Institute Genome Sequencing Center for Infectious Disease"/>
            <person name="Wu L."/>
            <person name="Ma J."/>
        </authorList>
    </citation>
    <scope>NUCLEOTIDE SEQUENCE [LARGE SCALE GENOMIC DNA]</scope>
    <source>
        <strain evidence="3">KCTC 52274</strain>
    </source>
</reference>
<evidence type="ECO:0008006" key="4">
    <source>
        <dbReference type="Google" id="ProtNLM"/>
    </source>
</evidence>
<evidence type="ECO:0000313" key="3">
    <source>
        <dbReference type="Proteomes" id="UP001597319"/>
    </source>
</evidence>
<protein>
    <recommendedName>
        <fullName evidence="4">Zinc ribbon domain-containing protein</fullName>
    </recommendedName>
</protein>
<name>A0ABW5LC24_9FLAO</name>
<gene>
    <name evidence="2" type="ORF">ACFSR1_05600</name>
</gene>
<keyword evidence="3" id="KW-1185">Reference proteome</keyword>
<accession>A0ABW5LC24</accession>
<evidence type="ECO:0000313" key="2">
    <source>
        <dbReference type="EMBL" id="MFD2562135.1"/>
    </source>
</evidence>
<keyword evidence="1" id="KW-0472">Membrane</keyword>
<comment type="caution">
    <text evidence="2">The sequence shown here is derived from an EMBL/GenBank/DDBJ whole genome shotgun (WGS) entry which is preliminary data.</text>
</comment>
<dbReference type="Proteomes" id="UP001597319">
    <property type="component" value="Unassembled WGS sequence"/>
</dbReference>
<keyword evidence="1" id="KW-1133">Transmembrane helix</keyword>
<organism evidence="2 3">
    <name type="scientific">Aquimarina rubra</name>
    <dbReference type="NCBI Taxonomy" id="1920033"/>
    <lineage>
        <taxon>Bacteria</taxon>
        <taxon>Pseudomonadati</taxon>
        <taxon>Bacteroidota</taxon>
        <taxon>Flavobacteriia</taxon>
        <taxon>Flavobacteriales</taxon>
        <taxon>Flavobacteriaceae</taxon>
        <taxon>Aquimarina</taxon>
    </lineage>
</organism>